<dbReference type="CDD" id="cd02969">
    <property type="entry name" value="PRX_like1"/>
    <property type="match status" value="1"/>
</dbReference>
<dbReference type="Gene3D" id="3.40.30.10">
    <property type="entry name" value="Glutaredoxin"/>
    <property type="match status" value="1"/>
</dbReference>
<dbReference type="PANTHER" id="PTHR43640">
    <property type="entry name" value="OS07G0260300 PROTEIN"/>
    <property type="match status" value="1"/>
</dbReference>
<dbReference type="EMBL" id="LVWE01000029">
    <property type="protein sequence ID" value="OAD45310.1"/>
    <property type="molecule type" value="Genomic_DNA"/>
</dbReference>
<proteinExistence type="predicted"/>
<feature type="domain" description="Thioredoxin" evidence="1">
    <location>
        <begin position="9"/>
        <end position="165"/>
    </location>
</feature>
<dbReference type="GO" id="GO:0016491">
    <property type="term" value="F:oxidoreductase activity"/>
    <property type="evidence" value="ECO:0007669"/>
    <property type="project" value="InterPro"/>
</dbReference>
<dbReference type="InterPro" id="IPR047262">
    <property type="entry name" value="PRX-like1"/>
</dbReference>
<dbReference type="InterPro" id="IPR013766">
    <property type="entry name" value="Thioredoxin_domain"/>
</dbReference>
<name>A0A176TBT4_9FLAO</name>
<dbReference type="InterPro" id="IPR000866">
    <property type="entry name" value="AhpC/TSA"/>
</dbReference>
<accession>A0A176TBT4</accession>
<sequence length="184" mass="20559">MARTESNEFKNGTKAPNFTLLNTVDDSLVSLNEAKGEKGTVIMFICNHCPFVIHVNSELVKMANDYQQKGIGFIAISSNDVDNYPQDSPELMRQLAKEENYLFPYLYDETQEVAKAYDAACTPDFYVFDADLKAVYHGQLDASRPGNGKPVTGIDLRTSLDFLLENKSALENQKPSMGCGIKWK</sequence>
<dbReference type="PROSITE" id="PS51352">
    <property type="entry name" value="THIOREDOXIN_2"/>
    <property type="match status" value="1"/>
</dbReference>
<dbReference type="Pfam" id="PF00578">
    <property type="entry name" value="AhpC-TSA"/>
    <property type="match status" value="1"/>
</dbReference>
<dbReference type="Proteomes" id="UP000076923">
    <property type="component" value="Unassembled WGS sequence"/>
</dbReference>
<dbReference type="PANTHER" id="PTHR43640:SF1">
    <property type="entry name" value="THIOREDOXIN-DEPENDENT PEROXIREDOXIN"/>
    <property type="match status" value="1"/>
</dbReference>
<dbReference type="RefSeq" id="WP_068449489.1">
    <property type="nucleotide sequence ID" value="NZ_CANKUV010000005.1"/>
</dbReference>
<evidence type="ECO:0000313" key="3">
    <source>
        <dbReference type="Proteomes" id="UP000076923"/>
    </source>
</evidence>
<dbReference type="SUPFAM" id="SSF52833">
    <property type="entry name" value="Thioredoxin-like"/>
    <property type="match status" value="1"/>
</dbReference>
<evidence type="ECO:0000259" key="1">
    <source>
        <dbReference type="PROSITE" id="PS51352"/>
    </source>
</evidence>
<comment type="caution">
    <text evidence="2">The sequence shown here is derived from an EMBL/GenBank/DDBJ whole genome shotgun (WGS) entry which is preliminary data.</text>
</comment>
<keyword evidence="3" id="KW-1185">Reference proteome</keyword>
<dbReference type="InterPro" id="IPR036249">
    <property type="entry name" value="Thioredoxin-like_sf"/>
</dbReference>
<organism evidence="2 3">
    <name type="scientific">Polaribacter atrinae</name>
    <dbReference type="NCBI Taxonomy" id="1333662"/>
    <lineage>
        <taxon>Bacteria</taxon>
        <taxon>Pseudomonadati</taxon>
        <taxon>Bacteroidota</taxon>
        <taxon>Flavobacteriia</taxon>
        <taxon>Flavobacteriales</taxon>
        <taxon>Flavobacteriaceae</taxon>
    </lineage>
</organism>
<evidence type="ECO:0000313" key="2">
    <source>
        <dbReference type="EMBL" id="OAD45310.1"/>
    </source>
</evidence>
<dbReference type="AlphaFoldDB" id="A0A176TBT4"/>
<gene>
    <name evidence="2" type="ORF">LPB303_07900</name>
</gene>
<dbReference type="OrthoDB" id="9809746at2"/>
<dbReference type="GO" id="GO:0016209">
    <property type="term" value="F:antioxidant activity"/>
    <property type="evidence" value="ECO:0007669"/>
    <property type="project" value="InterPro"/>
</dbReference>
<protein>
    <submittedName>
        <fullName evidence="2">Alkyl hydroperoxide reductase</fullName>
    </submittedName>
</protein>
<dbReference type="STRING" id="1333662.LPB303_07900"/>
<reference evidence="2 3" key="1">
    <citation type="submission" date="2016-02" db="EMBL/GenBank/DDBJ databases">
        <title>Draft genome sequence of Polaribacter atrinae KACC17473.</title>
        <authorList>
            <person name="Shin S.-K."/>
            <person name="Yi H."/>
        </authorList>
    </citation>
    <scope>NUCLEOTIDE SEQUENCE [LARGE SCALE GENOMIC DNA]</scope>
    <source>
        <strain evidence="2 3">KACC 17473</strain>
    </source>
</reference>